<gene>
    <name evidence="1" type="ORF">ACFSJD_40605</name>
</gene>
<dbReference type="EMBL" id="JBHUCO010000071">
    <property type="protein sequence ID" value="MFD1523844.1"/>
    <property type="molecule type" value="Genomic_DNA"/>
</dbReference>
<dbReference type="SUPFAM" id="SSF54909">
    <property type="entry name" value="Dimeric alpha+beta barrel"/>
    <property type="match status" value="1"/>
</dbReference>
<evidence type="ECO:0000313" key="1">
    <source>
        <dbReference type="EMBL" id="MFD1523844.1"/>
    </source>
</evidence>
<keyword evidence="2" id="KW-1185">Reference proteome</keyword>
<reference evidence="2" key="1">
    <citation type="journal article" date="2019" name="Int. J. Syst. Evol. Microbiol.">
        <title>The Global Catalogue of Microorganisms (GCM) 10K type strain sequencing project: providing services to taxonomists for standard genome sequencing and annotation.</title>
        <authorList>
            <consortium name="The Broad Institute Genomics Platform"/>
            <consortium name="The Broad Institute Genome Sequencing Center for Infectious Disease"/>
            <person name="Wu L."/>
            <person name="Ma J."/>
        </authorList>
    </citation>
    <scope>NUCLEOTIDE SEQUENCE [LARGE SCALE GENOMIC DNA]</scope>
    <source>
        <strain evidence="2">CCM 7043</strain>
    </source>
</reference>
<proteinExistence type="predicted"/>
<evidence type="ECO:0008006" key="3">
    <source>
        <dbReference type="Google" id="ProtNLM"/>
    </source>
</evidence>
<dbReference type="RefSeq" id="WP_344725459.1">
    <property type="nucleotide sequence ID" value="NZ_BAAAUS010000032.1"/>
</dbReference>
<evidence type="ECO:0000313" key="2">
    <source>
        <dbReference type="Proteomes" id="UP001597114"/>
    </source>
</evidence>
<sequence>MSHVRIGVYALTSGTAKEAGDRAQEGMLSAFRDQPGFKAYGLAETQEGKLISVSLWDSGEQARQANELAASWVSENLADRIRLESTQVGDFMFFESA</sequence>
<comment type="caution">
    <text evidence="1">The sequence shown here is derived from an EMBL/GenBank/DDBJ whole genome shotgun (WGS) entry which is preliminary data.</text>
</comment>
<protein>
    <recommendedName>
        <fullName evidence="3">ABM domain-containing protein</fullName>
    </recommendedName>
</protein>
<dbReference type="Proteomes" id="UP001597114">
    <property type="component" value="Unassembled WGS sequence"/>
</dbReference>
<name>A0ABW4FBS5_9PSEU</name>
<organism evidence="1 2">
    <name type="scientific">Pseudonocardia yunnanensis</name>
    <dbReference type="NCBI Taxonomy" id="58107"/>
    <lineage>
        <taxon>Bacteria</taxon>
        <taxon>Bacillati</taxon>
        <taxon>Actinomycetota</taxon>
        <taxon>Actinomycetes</taxon>
        <taxon>Pseudonocardiales</taxon>
        <taxon>Pseudonocardiaceae</taxon>
        <taxon>Pseudonocardia</taxon>
    </lineage>
</organism>
<accession>A0ABW4FBS5</accession>
<dbReference type="InterPro" id="IPR011008">
    <property type="entry name" value="Dimeric_a/b-barrel"/>
</dbReference>